<sequence length="127" mass="13905">MTAPRDPLEPRGETPGWFVSSCPLLAQETELGASPLSPVVEWPPTGPVKVWHAERAGGFDAVLAHIARDAVDVVTGPRAQTISRCEVPGCVRIFLREHARRISCSTTCGDRVRAERHYRLHQAGRDG</sequence>
<keyword evidence="3" id="KW-1185">Reference proteome</keyword>
<dbReference type="InterPro" id="IPR023286">
    <property type="entry name" value="ABATE_dom_sf"/>
</dbReference>
<gene>
    <name evidence="2" type="ORF">Pmi06nite_60250</name>
</gene>
<evidence type="ECO:0000259" key="1">
    <source>
        <dbReference type="Pfam" id="PF11706"/>
    </source>
</evidence>
<dbReference type="Pfam" id="PF11706">
    <property type="entry name" value="zf-CGNR"/>
    <property type="match status" value="1"/>
</dbReference>
<feature type="domain" description="Zinc finger CGNR" evidence="1">
    <location>
        <begin position="83"/>
        <end position="119"/>
    </location>
</feature>
<dbReference type="Gene3D" id="1.10.3300.10">
    <property type="entry name" value="Jann2411-like domain"/>
    <property type="match status" value="1"/>
</dbReference>
<dbReference type="PANTHER" id="PTHR35525">
    <property type="entry name" value="BLL6575 PROTEIN"/>
    <property type="match status" value="1"/>
</dbReference>
<dbReference type="SUPFAM" id="SSF160904">
    <property type="entry name" value="Jann2411-like"/>
    <property type="match status" value="1"/>
</dbReference>
<evidence type="ECO:0000313" key="3">
    <source>
        <dbReference type="Proteomes" id="UP000650628"/>
    </source>
</evidence>
<dbReference type="AlphaFoldDB" id="A0A8J3XDK7"/>
<dbReference type="EMBL" id="BOOO01000035">
    <property type="protein sequence ID" value="GII32583.1"/>
    <property type="molecule type" value="Genomic_DNA"/>
</dbReference>
<name>A0A8J3XDK7_9ACTN</name>
<dbReference type="InterPro" id="IPR021005">
    <property type="entry name" value="Znf_CGNR"/>
</dbReference>
<protein>
    <recommendedName>
        <fullName evidence="1">Zinc finger CGNR domain-containing protein</fullName>
    </recommendedName>
</protein>
<dbReference type="PANTHER" id="PTHR35525:SF3">
    <property type="entry name" value="BLL6575 PROTEIN"/>
    <property type="match status" value="1"/>
</dbReference>
<dbReference type="Proteomes" id="UP000650628">
    <property type="component" value="Unassembled WGS sequence"/>
</dbReference>
<accession>A0A8J3XDK7</accession>
<reference evidence="2 3" key="1">
    <citation type="submission" date="2021-01" db="EMBL/GenBank/DDBJ databases">
        <title>Whole genome shotgun sequence of Planotetraspora mira NBRC 15435.</title>
        <authorList>
            <person name="Komaki H."/>
            <person name="Tamura T."/>
        </authorList>
    </citation>
    <scope>NUCLEOTIDE SEQUENCE [LARGE SCALE GENOMIC DNA]</scope>
    <source>
        <strain evidence="2 3">NBRC 15435</strain>
    </source>
</reference>
<proteinExistence type="predicted"/>
<comment type="caution">
    <text evidence="2">The sequence shown here is derived from an EMBL/GenBank/DDBJ whole genome shotgun (WGS) entry which is preliminary data.</text>
</comment>
<organism evidence="2 3">
    <name type="scientific">Planotetraspora mira</name>
    <dbReference type="NCBI Taxonomy" id="58121"/>
    <lineage>
        <taxon>Bacteria</taxon>
        <taxon>Bacillati</taxon>
        <taxon>Actinomycetota</taxon>
        <taxon>Actinomycetes</taxon>
        <taxon>Streptosporangiales</taxon>
        <taxon>Streptosporangiaceae</taxon>
        <taxon>Planotetraspora</taxon>
    </lineage>
</organism>
<dbReference type="InterPro" id="IPR010852">
    <property type="entry name" value="ABATE"/>
</dbReference>
<evidence type="ECO:0000313" key="2">
    <source>
        <dbReference type="EMBL" id="GII32583.1"/>
    </source>
</evidence>